<reference evidence="1 2" key="1">
    <citation type="submission" date="2014-04" db="EMBL/GenBank/DDBJ databases">
        <authorList>
            <consortium name="DOE Joint Genome Institute"/>
            <person name="Kuo A."/>
            <person name="Kohler A."/>
            <person name="Nagy L.G."/>
            <person name="Floudas D."/>
            <person name="Copeland A."/>
            <person name="Barry K.W."/>
            <person name="Cichocki N."/>
            <person name="Veneault-Fourrey C."/>
            <person name="LaButti K."/>
            <person name="Lindquist E.A."/>
            <person name="Lipzen A."/>
            <person name="Lundell T."/>
            <person name="Morin E."/>
            <person name="Murat C."/>
            <person name="Sun H."/>
            <person name="Tunlid A."/>
            <person name="Henrissat B."/>
            <person name="Grigoriev I.V."/>
            <person name="Hibbett D.S."/>
            <person name="Martin F."/>
            <person name="Nordberg H.P."/>
            <person name="Cantor M.N."/>
            <person name="Hua S.X."/>
        </authorList>
    </citation>
    <scope>NUCLEOTIDE SEQUENCE [LARGE SCALE GENOMIC DNA]</scope>
    <source>
        <strain evidence="1 2">LaAM-08-1</strain>
    </source>
</reference>
<organism evidence="1 2">
    <name type="scientific">Laccaria amethystina LaAM-08-1</name>
    <dbReference type="NCBI Taxonomy" id="1095629"/>
    <lineage>
        <taxon>Eukaryota</taxon>
        <taxon>Fungi</taxon>
        <taxon>Dikarya</taxon>
        <taxon>Basidiomycota</taxon>
        <taxon>Agaricomycotina</taxon>
        <taxon>Agaricomycetes</taxon>
        <taxon>Agaricomycetidae</taxon>
        <taxon>Agaricales</taxon>
        <taxon>Agaricineae</taxon>
        <taxon>Hydnangiaceae</taxon>
        <taxon>Laccaria</taxon>
    </lineage>
</organism>
<dbReference type="OrthoDB" id="3259198at2759"/>
<name>A0A0C9X4V5_9AGAR</name>
<evidence type="ECO:0000313" key="1">
    <source>
        <dbReference type="EMBL" id="KIJ92676.1"/>
    </source>
</evidence>
<dbReference type="Proteomes" id="UP000054477">
    <property type="component" value="Unassembled WGS sequence"/>
</dbReference>
<dbReference type="HOGENOM" id="CLU_1514088_0_0_1"/>
<evidence type="ECO:0000313" key="2">
    <source>
        <dbReference type="Proteomes" id="UP000054477"/>
    </source>
</evidence>
<feature type="non-terminal residue" evidence="1">
    <location>
        <position position="178"/>
    </location>
</feature>
<reference evidence="2" key="2">
    <citation type="submission" date="2015-01" db="EMBL/GenBank/DDBJ databases">
        <title>Evolutionary Origins and Diversification of the Mycorrhizal Mutualists.</title>
        <authorList>
            <consortium name="DOE Joint Genome Institute"/>
            <consortium name="Mycorrhizal Genomics Consortium"/>
            <person name="Kohler A."/>
            <person name="Kuo A."/>
            <person name="Nagy L.G."/>
            <person name="Floudas D."/>
            <person name="Copeland A."/>
            <person name="Barry K.W."/>
            <person name="Cichocki N."/>
            <person name="Veneault-Fourrey C."/>
            <person name="LaButti K."/>
            <person name="Lindquist E.A."/>
            <person name="Lipzen A."/>
            <person name="Lundell T."/>
            <person name="Morin E."/>
            <person name="Murat C."/>
            <person name="Riley R."/>
            <person name="Ohm R."/>
            <person name="Sun H."/>
            <person name="Tunlid A."/>
            <person name="Henrissat B."/>
            <person name="Grigoriev I.V."/>
            <person name="Hibbett D.S."/>
            <person name="Martin F."/>
        </authorList>
    </citation>
    <scope>NUCLEOTIDE SEQUENCE [LARGE SCALE GENOMIC DNA]</scope>
    <source>
        <strain evidence="2">LaAM-08-1</strain>
    </source>
</reference>
<accession>A0A0C9X4V5</accession>
<protein>
    <submittedName>
        <fullName evidence="1">Uncharacterized protein</fullName>
    </submittedName>
</protein>
<feature type="non-terminal residue" evidence="1">
    <location>
        <position position="1"/>
    </location>
</feature>
<gene>
    <name evidence="1" type="ORF">K443DRAFT_79226</name>
</gene>
<dbReference type="EMBL" id="KN838893">
    <property type="protein sequence ID" value="KIJ92676.1"/>
    <property type="molecule type" value="Genomic_DNA"/>
</dbReference>
<dbReference type="AlphaFoldDB" id="A0A0C9X4V5"/>
<proteinExistence type="predicted"/>
<sequence length="178" mass="20159">ENMVAIVWSTLELYGIENIILAIMMDNASNNDTMMEAIEPRCCEAGIDFSAQKSRMHCMPHTIHLAAIKLLEGIGLISKEDSAWAQATNYQEEVNVGVEHEYDMDTAQETEGEDRDVINEGPSNDIQMAVYKLCKIVRSVRASPQCHQHWYQEVDRMNVQLMPTEQKSALMLIPDVKT</sequence>
<keyword evidence="2" id="KW-1185">Reference proteome</keyword>